<keyword evidence="2" id="KW-0472">Membrane</keyword>
<protein>
    <recommendedName>
        <fullName evidence="5">SMODS and SLOG-associating 2TM effector domain-containing protein</fullName>
    </recommendedName>
</protein>
<keyword evidence="2" id="KW-1133">Transmembrane helix</keyword>
<evidence type="ECO:0000256" key="2">
    <source>
        <dbReference type="SAM" id="Phobius"/>
    </source>
</evidence>
<feature type="transmembrane region" description="Helical" evidence="2">
    <location>
        <begin position="126"/>
        <end position="148"/>
    </location>
</feature>
<dbReference type="EMBL" id="JASNQZ010000010">
    <property type="protein sequence ID" value="KAL0952431.1"/>
    <property type="molecule type" value="Genomic_DNA"/>
</dbReference>
<reference evidence="4" key="1">
    <citation type="submission" date="2024-06" db="EMBL/GenBank/DDBJ databases">
        <title>Multi-omics analyses provide insights into the biosynthesis of the anticancer antibiotic pleurotin in Hohenbuehelia grisea.</title>
        <authorList>
            <person name="Weaver J.A."/>
            <person name="Alberti F."/>
        </authorList>
    </citation>
    <scope>NUCLEOTIDE SEQUENCE [LARGE SCALE GENOMIC DNA]</scope>
    <source>
        <strain evidence="4">T-177</strain>
    </source>
</reference>
<evidence type="ECO:0008006" key="5">
    <source>
        <dbReference type="Google" id="ProtNLM"/>
    </source>
</evidence>
<feature type="region of interest" description="Disordered" evidence="1">
    <location>
        <begin position="57"/>
        <end position="82"/>
    </location>
</feature>
<feature type="transmembrane region" description="Helical" evidence="2">
    <location>
        <begin position="281"/>
        <end position="303"/>
    </location>
</feature>
<feature type="transmembrane region" description="Helical" evidence="2">
    <location>
        <begin position="168"/>
        <end position="189"/>
    </location>
</feature>
<organism evidence="3 4">
    <name type="scientific">Hohenbuehelia grisea</name>
    <dbReference type="NCBI Taxonomy" id="104357"/>
    <lineage>
        <taxon>Eukaryota</taxon>
        <taxon>Fungi</taxon>
        <taxon>Dikarya</taxon>
        <taxon>Basidiomycota</taxon>
        <taxon>Agaricomycotina</taxon>
        <taxon>Agaricomycetes</taxon>
        <taxon>Agaricomycetidae</taxon>
        <taxon>Agaricales</taxon>
        <taxon>Pleurotineae</taxon>
        <taxon>Pleurotaceae</taxon>
        <taxon>Hohenbuehelia</taxon>
    </lineage>
</organism>
<evidence type="ECO:0000256" key="1">
    <source>
        <dbReference type="SAM" id="MobiDB-lite"/>
    </source>
</evidence>
<evidence type="ECO:0000313" key="4">
    <source>
        <dbReference type="Proteomes" id="UP001556367"/>
    </source>
</evidence>
<gene>
    <name evidence="3" type="ORF">HGRIS_006703</name>
</gene>
<proteinExistence type="predicted"/>
<feature type="transmembrane region" description="Helical" evidence="2">
    <location>
        <begin position="309"/>
        <end position="331"/>
    </location>
</feature>
<dbReference type="Proteomes" id="UP001556367">
    <property type="component" value="Unassembled WGS sequence"/>
</dbReference>
<keyword evidence="4" id="KW-1185">Reference proteome</keyword>
<sequence>MPRGCIVTAIPAWNSWAKAFRRYISINAPVPDKHQTAQLFSRQYLISEIGRVSDMSDHQVSTTGRLGGPLQSSGSSGSSVSVRQTSKSDFQWHKHIKRINEALDKLQDEFEEPSDRMRRELTAWKVLVSNLNALIVMSIFVAGVQAQILASTSQPESNKTKLQMATNWFGFVGLTLDILGTSTCALVTIRIQSRILRTECILDTIAANISRTKARFERHREAAGSIADSEYAASLESTFAAMQKQLKYFADVCTVDQLVSPETHNILSTKKLFRPAILRPWLPRWLIQYGLNFLILSVILFAASSQVSAVWITGTAVTAAVYMWAVCLSIYDKLDTRTRRQTEILQDFVKDSNKPPHHIGE</sequence>
<name>A0ABR3JA61_9AGAR</name>
<comment type="caution">
    <text evidence="3">The sequence shown here is derived from an EMBL/GenBank/DDBJ whole genome shotgun (WGS) entry which is preliminary data.</text>
</comment>
<accession>A0ABR3JA61</accession>
<evidence type="ECO:0000313" key="3">
    <source>
        <dbReference type="EMBL" id="KAL0952431.1"/>
    </source>
</evidence>
<feature type="compositionally biased region" description="Low complexity" evidence="1">
    <location>
        <begin position="68"/>
        <end position="82"/>
    </location>
</feature>
<keyword evidence="2" id="KW-0812">Transmembrane</keyword>